<dbReference type="NCBIfam" id="TIGR00236">
    <property type="entry name" value="wecB"/>
    <property type="match status" value="1"/>
</dbReference>
<dbReference type="InterPro" id="IPR003331">
    <property type="entry name" value="UDP_GlcNAc_Epimerase_2_dom"/>
</dbReference>
<dbReference type="eggNOG" id="COG0381">
    <property type="taxonomic scope" value="Bacteria"/>
</dbReference>
<dbReference type="PANTHER" id="PTHR43174:SF1">
    <property type="entry name" value="UDP-N-ACETYLGLUCOSAMINE 2-EPIMERASE"/>
    <property type="match status" value="1"/>
</dbReference>
<name>G8R832_OWEHD</name>
<dbReference type="KEGG" id="oho:Oweho_1403"/>
<comment type="similarity">
    <text evidence="1">Belongs to the UDP-N-acetylglucosamine 2-epimerase family.</text>
</comment>
<dbReference type="HOGENOM" id="CLU_041674_0_1_10"/>
<dbReference type="Gene3D" id="3.40.50.2000">
    <property type="entry name" value="Glycogen Phosphorylase B"/>
    <property type="match status" value="2"/>
</dbReference>
<dbReference type="AlphaFoldDB" id="G8R832"/>
<evidence type="ECO:0000256" key="1">
    <source>
        <dbReference type="RuleBase" id="RU003513"/>
    </source>
</evidence>
<dbReference type="Pfam" id="PF02350">
    <property type="entry name" value="Epimerase_2"/>
    <property type="match status" value="1"/>
</dbReference>
<dbReference type="GO" id="GO:0016853">
    <property type="term" value="F:isomerase activity"/>
    <property type="evidence" value="ECO:0007669"/>
    <property type="project" value="UniProtKB-KW"/>
</dbReference>
<evidence type="ECO:0000313" key="3">
    <source>
        <dbReference type="EMBL" id="AEV32400.1"/>
    </source>
</evidence>
<proteinExistence type="inferred from homology"/>
<dbReference type="OrthoDB" id="9803238at2"/>
<dbReference type="CDD" id="cd03786">
    <property type="entry name" value="GTB_UDP-GlcNAc_2-Epimerase"/>
    <property type="match status" value="1"/>
</dbReference>
<keyword evidence="1" id="KW-0413">Isomerase</keyword>
<dbReference type="EMBL" id="CP003156">
    <property type="protein sequence ID" value="AEV32400.1"/>
    <property type="molecule type" value="Genomic_DNA"/>
</dbReference>
<dbReference type="STRING" id="926562.Oweho_1403"/>
<dbReference type="Proteomes" id="UP000005631">
    <property type="component" value="Chromosome"/>
</dbReference>
<evidence type="ECO:0000259" key="2">
    <source>
        <dbReference type="Pfam" id="PF02350"/>
    </source>
</evidence>
<gene>
    <name evidence="3" type="ordered locus">Oweho_1403</name>
</gene>
<organism evidence="3 4">
    <name type="scientific">Owenweeksia hongkongensis (strain DSM 17368 / CIP 108786 / JCM 12287 / NRRL B-23963 / UST20020801)</name>
    <dbReference type="NCBI Taxonomy" id="926562"/>
    <lineage>
        <taxon>Bacteria</taxon>
        <taxon>Pseudomonadati</taxon>
        <taxon>Bacteroidota</taxon>
        <taxon>Flavobacteriia</taxon>
        <taxon>Flavobacteriales</taxon>
        <taxon>Owenweeksiaceae</taxon>
        <taxon>Owenweeksia</taxon>
    </lineage>
</organism>
<dbReference type="PATRIC" id="fig|926562.3.peg.1413"/>
<dbReference type="PANTHER" id="PTHR43174">
    <property type="entry name" value="UDP-N-ACETYLGLUCOSAMINE 2-EPIMERASE"/>
    <property type="match status" value="1"/>
</dbReference>
<keyword evidence="4" id="KW-1185">Reference proteome</keyword>
<sequence>MKIVTIVGARPQFIKAAAFSRKLSELTDWEEILVHTGQHYDSNMSEVFFEEMKIPKPSYHFEIHGMDRGEMLEKMQAAIDGVIQKEQPDWVLVYGDTNSTLAGARAAKKHGIKLAHVEAGLRSYNLEMPEEHNRVETDQLSDVLFVPSQNAIDNLKKEGLEKGREIVNVGDIMFDAVKFYASNNAYENESQPYALLTLHRAENTDNQTVLRRLLSTVNKINEQLPVVWPMHPRTKAKLRELEIPVEAKVIDPVGYLQMLPLIQNSKLVLTDSGGLQKEAFYLNKFCITLRKETEWTELVDLGVNRICGSDEDKVLEAFQYFTETPFTIKANPYGEGDTAEKIIDSLRLYSV</sequence>
<reference evidence="3 4" key="1">
    <citation type="journal article" date="2012" name="Stand. Genomic Sci.">
        <title>Genome sequence of the orange-pigmented seawater bacterium Owenweeksia hongkongensis type strain (UST20020801(T)).</title>
        <authorList>
            <person name="Riedel T."/>
            <person name="Held B."/>
            <person name="Nolan M."/>
            <person name="Lucas S."/>
            <person name="Lapidus A."/>
            <person name="Tice H."/>
            <person name="Del Rio T.G."/>
            <person name="Cheng J.F."/>
            <person name="Han C."/>
            <person name="Tapia R."/>
            <person name="Goodwin L.A."/>
            <person name="Pitluck S."/>
            <person name="Liolios K."/>
            <person name="Mavromatis K."/>
            <person name="Pagani I."/>
            <person name="Ivanova N."/>
            <person name="Mikhailova N."/>
            <person name="Pati A."/>
            <person name="Chen A."/>
            <person name="Palaniappan K."/>
            <person name="Rohde M."/>
            <person name="Tindall B.J."/>
            <person name="Detter J.C."/>
            <person name="Goker M."/>
            <person name="Woyke T."/>
            <person name="Bristow J."/>
            <person name="Eisen J.A."/>
            <person name="Markowitz V."/>
            <person name="Hugenholtz P."/>
            <person name="Klenk H.P."/>
            <person name="Kyrpides N.C."/>
        </authorList>
    </citation>
    <scope>NUCLEOTIDE SEQUENCE</scope>
    <source>
        <strain evidence="4">DSM 17368 / JCM 12287 / NRRL B-23963</strain>
    </source>
</reference>
<evidence type="ECO:0000313" key="4">
    <source>
        <dbReference type="Proteomes" id="UP000005631"/>
    </source>
</evidence>
<dbReference type="SUPFAM" id="SSF53756">
    <property type="entry name" value="UDP-Glycosyltransferase/glycogen phosphorylase"/>
    <property type="match status" value="1"/>
</dbReference>
<protein>
    <submittedName>
        <fullName evidence="3">UDP-N-acetylglucosamine 2-epimerase</fullName>
    </submittedName>
</protein>
<dbReference type="RefSeq" id="WP_014201756.1">
    <property type="nucleotide sequence ID" value="NC_016599.1"/>
</dbReference>
<feature type="domain" description="UDP-N-acetylglucosamine 2-epimerase" evidence="2">
    <location>
        <begin position="22"/>
        <end position="346"/>
    </location>
</feature>
<dbReference type="InterPro" id="IPR029767">
    <property type="entry name" value="WecB-like"/>
</dbReference>
<accession>G8R832</accession>